<organism evidence="2 3">
    <name type="scientific">Hondaea fermentalgiana</name>
    <dbReference type="NCBI Taxonomy" id="2315210"/>
    <lineage>
        <taxon>Eukaryota</taxon>
        <taxon>Sar</taxon>
        <taxon>Stramenopiles</taxon>
        <taxon>Bigyra</taxon>
        <taxon>Labyrinthulomycetes</taxon>
        <taxon>Thraustochytrida</taxon>
        <taxon>Thraustochytriidae</taxon>
        <taxon>Hondaea</taxon>
    </lineage>
</organism>
<dbReference type="InParanoid" id="A0A2R5GV58"/>
<protein>
    <recommendedName>
        <fullName evidence="4">Apple domain-containing protein</fullName>
    </recommendedName>
</protein>
<keyword evidence="1" id="KW-0732">Signal</keyword>
<name>A0A2R5GV58_9STRA</name>
<reference evidence="2 3" key="1">
    <citation type="submission" date="2017-12" db="EMBL/GenBank/DDBJ databases">
        <title>Sequencing, de novo assembly and annotation of complete genome of a new Thraustochytrid species, strain FCC1311.</title>
        <authorList>
            <person name="Sedici K."/>
            <person name="Godart F."/>
            <person name="Aiese Cigliano R."/>
            <person name="Sanseverino W."/>
            <person name="Barakat M."/>
            <person name="Ortet P."/>
            <person name="Marechal E."/>
            <person name="Cagnac O."/>
            <person name="Amato A."/>
        </authorList>
    </citation>
    <scope>NUCLEOTIDE SEQUENCE [LARGE SCALE GENOMIC DNA]</scope>
</reference>
<proteinExistence type="predicted"/>
<evidence type="ECO:0000313" key="2">
    <source>
        <dbReference type="EMBL" id="GBG34209.1"/>
    </source>
</evidence>
<dbReference type="AlphaFoldDB" id="A0A2R5GV58"/>
<dbReference type="Proteomes" id="UP000241890">
    <property type="component" value="Unassembled WGS sequence"/>
</dbReference>
<sequence>MEMNMRASILLVLVMAVLATMSEATSLRSKAQATLQESRGLTSHPHKPICLAFKKLGDGFCREKVDHYGEPVGTGTFNLYKHIESKSECAMLCYEYEDCTGWEYDSRSHRKTCEVHRGEVGAYKAKHGVECYEAYKTADESKCFTPPKPEPEPTCEYKLLGNGYCREAYDYHGNPYGLGDYKTYCNKNKPCVEDKCREACTGYEWCKYYEFKPINPDNLPWDTYLEEGAGRCELYRGYIGAYKPSSKAKCYMKYC</sequence>
<evidence type="ECO:0000313" key="3">
    <source>
        <dbReference type="Proteomes" id="UP000241890"/>
    </source>
</evidence>
<dbReference type="EMBL" id="BEYU01000184">
    <property type="protein sequence ID" value="GBG34209.1"/>
    <property type="molecule type" value="Genomic_DNA"/>
</dbReference>
<gene>
    <name evidence="2" type="ORF">FCC1311_104332</name>
</gene>
<feature type="chain" id="PRO_5015302245" description="Apple domain-containing protein" evidence="1">
    <location>
        <begin position="25"/>
        <end position="255"/>
    </location>
</feature>
<comment type="caution">
    <text evidence="2">The sequence shown here is derived from an EMBL/GenBank/DDBJ whole genome shotgun (WGS) entry which is preliminary data.</text>
</comment>
<keyword evidence="3" id="KW-1185">Reference proteome</keyword>
<evidence type="ECO:0008006" key="4">
    <source>
        <dbReference type="Google" id="ProtNLM"/>
    </source>
</evidence>
<evidence type="ECO:0000256" key="1">
    <source>
        <dbReference type="SAM" id="SignalP"/>
    </source>
</evidence>
<accession>A0A2R5GV58</accession>
<feature type="signal peptide" evidence="1">
    <location>
        <begin position="1"/>
        <end position="24"/>
    </location>
</feature>